<accession>A0AAD3D223</accession>
<evidence type="ECO:0000313" key="5">
    <source>
        <dbReference type="Proteomes" id="UP001054902"/>
    </source>
</evidence>
<dbReference type="PANTHER" id="PTHR33683">
    <property type="entry name" value="1, PUTATIVE-RELATED"/>
    <property type="match status" value="1"/>
</dbReference>
<feature type="compositionally biased region" description="Pro residues" evidence="1">
    <location>
        <begin position="831"/>
        <end position="851"/>
    </location>
</feature>
<keyword evidence="5" id="KW-1185">Reference proteome</keyword>
<dbReference type="EMBL" id="BLLK01000047">
    <property type="protein sequence ID" value="GFH55275.1"/>
    <property type="molecule type" value="Genomic_DNA"/>
</dbReference>
<feature type="signal peptide" evidence="2">
    <location>
        <begin position="1"/>
        <end position="35"/>
    </location>
</feature>
<dbReference type="GO" id="GO:0008237">
    <property type="term" value="F:metallopeptidase activity"/>
    <property type="evidence" value="ECO:0007669"/>
    <property type="project" value="InterPro"/>
</dbReference>
<proteinExistence type="predicted"/>
<feature type="region of interest" description="Disordered" evidence="1">
    <location>
        <begin position="807"/>
        <end position="851"/>
    </location>
</feature>
<organism evidence="4 5">
    <name type="scientific">Chaetoceros tenuissimus</name>
    <dbReference type="NCBI Taxonomy" id="426638"/>
    <lineage>
        <taxon>Eukaryota</taxon>
        <taxon>Sar</taxon>
        <taxon>Stramenopiles</taxon>
        <taxon>Ochrophyta</taxon>
        <taxon>Bacillariophyta</taxon>
        <taxon>Coscinodiscophyceae</taxon>
        <taxon>Chaetocerotophycidae</taxon>
        <taxon>Chaetocerotales</taxon>
        <taxon>Chaetocerotaceae</taxon>
        <taxon>Chaetoceros</taxon>
    </lineage>
</organism>
<evidence type="ECO:0000256" key="1">
    <source>
        <dbReference type="SAM" id="MobiDB-lite"/>
    </source>
</evidence>
<dbReference type="Gene3D" id="2.80.10.50">
    <property type="match status" value="1"/>
</dbReference>
<dbReference type="InterPro" id="IPR035992">
    <property type="entry name" value="Ricin_B-like_lectins"/>
</dbReference>
<dbReference type="PANTHER" id="PTHR33683:SF46">
    <property type="entry name" value="SUSHI DOMAIN-CONTAINING PROTEIN"/>
    <property type="match status" value="1"/>
</dbReference>
<dbReference type="Pfam" id="PF05548">
    <property type="entry name" value="Peptidase_M11"/>
    <property type="match status" value="1"/>
</dbReference>
<evidence type="ECO:0000313" key="4">
    <source>
        <dbReference type="EMBL" id="GFH55275.1"/>
    </source>
</evidence>
<protein>
    <recommendedName>
        <fullName evidence="3">Peptidase M11 gametolysin domain-containing protein</fullName>
    </recommendedName>
</protein>
<dbReference type="PROSITE" id="PS50231">
    <property type="entry name" value="RICIN_B_LECTIN"/>
    <property type="match status" value="1"/>
</dbReference>
<evidence type="ECO:0000259" key="3">
    <source>
        <dbReference type="Pfam" id="PF05548"/>
    </source>
</evidence>
<keyword evidence="2" id="KW-0732">Signal</keyword>
<gene>
    <name evidence="4" type="ORF">CTEN210_11751</name>
</gene>
<feature type="domain" description="Peptidase M11 gametolysin" evidence="3">
    <location>
        <begin position="273"/>
        <end position="437"/>
    </location>
</feature>
<dbReference type="SUPFAM" id="SSF55486">
    <property type="entry name" value="Metalloproteases ('zincins'), catalytic domain"/>
    <property type="match status" value="1"/>
</dbReference>
<sequence length="1373" mass="152495">MNWRARKKKGSSSLFVLNFWSRVLVGLSMIALVQGDQTSNIFSDTNSLTVKSKADNLDASMPFVQTIEDEIVCSQVLRLHGRYRKENTVHTNERNSINPRDVYNMKNAYTCIVDEKYSISGARGIMLEILDFDETFEATYEEQMALGHTELVVQNSVIEHSTMRLFKEYSTIQEAANIIEENIFEEQVDLIRLGGNSSSSLKSRHRERIKGNKASKLKWRKPHNPVETMKRKLNSNTIGNRSVIVFRITTSTLTPTYFFSAEIISQEIFEPSNLNIVSIYSGCSNNQLNFYAPSEVEGLTFAASGVIEKTISTTDSTSPIDIGNTLTALYGSSIDLVDHVFVQVPYDMKYNNAFGWIAFANQGGKFSFYNDANILNAQTMVHEIGHNLGLLHSGERGEGGEEEEYFDTTCNMGYRSATERSQCFNGAKSVELGWYQDRVVTIDPSNEEEFVGRMIGVNDYSISTLADTLVLEILNPDPTADSFYLMYNYAEGINNDVDEARNKLVLVQGGASKQSWKLLEIEPGSTEQISDFVDGRSLLFVAGVTSVDSGVDYVPLTVSLENVNCSSDSDCNRVISSCFTRSCTLGLCEYPVTDNCCGNGICEATEFCSTCNMDCVSPTNCNEVDSTSEDGLPFGFGIIFELQVHADISFSEIELVSLYTSQTLNARLYTKDGAINGDTSVDSWEEIHNGAISAYLNKVNFLFPERKVSSAGSVRSFYIVFDTENVFKWLDNVPAISNEHVTITTTQITQASTGTSIGSILEGYFPAFNGQIKYNFENSHYSTSPSSVPSVFPSLSFSPSNLPSLIPTLSQGPSMEPSALPSQFPSKIPVGPTPPAPTPPAPTPLQPPISPPTKYPTLMPTNFPTHLTASPTERNTINSLSAEISFNGICSSSEESEKSVTLLLSDENSEAFITDVEENCASKRTTTFKSRILNAEDSITYTVIIFPINESVELTPDTIVLKIQQELPTIVEAIMEATGVEVTAGEVNVIERPSASPTISPSFSQMPTPSIEYFQLVSSYSFDTSGRTFCLSLQGEALEEASFQVRSCADTHNQLFYIDEKNQIQSYMITDSCISLKKSEVFLDDCGPNVSTSRRRFQYDSELEVLHIQKPNFKFFLGVNTEDKYKSFKLYREDRVDVDSVLYTWKLQYVNWKDLRQFPTSSPTMTPECLDSSSTFGTFIKSDGTSLTKSCKWVARKDTQSRCQLKHVANFCPRICRGNCNIDTETRFSIAGVGTKSCEWVKRIPSKRKQRCGLKEVSMLCRATCSEDYCIDSPLIGRFIKAGGEVVDKPCSWVSNKHTERRCSYQNVASLCPSTCSEYGGQCEVDAEGRFKVNGVWKSCNWVSNLPEKIPERCSLQGGAVAKTCRQTCTNNI</sequence>
<dbReference type="Proteomes" id="UP001054902">
    <property type="component" value="Unassembled WGS sequence"/>
</dbReference>
<name>A0AAD3D223_9STRA</name>
<reference evidence="4 5" key="1">
    <citation type="journal article" date="2021" name="Sci. Rep.">
        <title>The genome of the diatom Chaetoceros tenuissimus carries an ancient integrated fragment of an extant virus.</title>
        <authorList>
            <person name="Hongo Y."/>
            <person name="Kimura K."/>
            <person name="Takaki Y."/>
            <person name="Yoshida Y."/>
            <person name="Baba S."/>
            <person name="Kobayashi G."/>
            <person name="Nagasaki K."/>
            <person name="Hano T."/>
            <person name="Tomaru Y."/>
        </authorList>
    </citation>
    <scope>NUCLEOTIDE SEQUENCE [LARGE SCALE GENOMIC DNA]</scope>
    <source>
        <strain evidence="4 5">NIES-3715</strain>
    </source>
</reference>
<comment type="caution">
    <text evidence="4">The sequence shown here is derived from an EMBL/GenBank/DDBJ whole genome shotgun (WGS) entry which is preliminary data.</text>
</comment>
<dbReference type="Gene3D" id="3.40.390.10">
    <property type="entry name" value="Collagenase (Catalytic Domain)"/>
    <property type="match status" value="1"/>
</dbReference>
<dbReference type="InterPro" id="IPR024079">
    <property type="entry name" value="MetalloPept_cat_dom_sf"/>
</dbReference>
<evidence type="ECO:0000256" key="2">
    <source>
        <dbReference type="SAM" id="SignalP"/>
    </source>
</evidence>
<feature type="chain" id="PRO_5042164033" description="Peptidase M11 gametolysin domain-containing protein" evidence="2">
    <location>
        <begin position="36"/>
        <end position="1373"/>
    </location>
</feature>
<dbReference type="SUPFAM" id="SSF50370">
    <property type="entry name" value="Ricin B-like lectins"/>
    <property type="match status" value="1"/>
</dbReference>
<dbReference type="InterPro" id="IPR008752">
    <property type="entry name" value="Peptidase_M11"/>
</dbReference>